<accession>A0A290ZBA2</accession>
<reference evidence="1" key="1">
    <citation type="submission" date="2017-09" db="EMBL/GenBank/DDBJ databases">
        <title>Complete Genome Sequence of ansamitocin-producing Bacterium Actinosynnema pretiosum X47.</title>
        <authorList>
            <person name="Cao G."/>
            <person name="Zong G."/>
            <person name="Zhong C."/>
            <person name="Fu J."/>
        </authorList>
    </citation>
    <scope>NUCLEOTIDE SEQUENCE [LARGE SCALE GENOMIC DNA]</scope>
    <source>
        <strain evidence="1">X47</strain>
    </source>
</reference>
<evidence type="ECO:0000313" key="2">
    <source>
        <dbReference type="Proteomes" id="UP000218505"/>
    </source>
</evidence>
<protein>
    <submittedName>
        <fullName evidence="1">ESX-1 secretion-associated protein</fullName>
    </submittedName>
</protein>
<sequence>MSGGFSVDPAELEGFAGAADGHAGTAGQIKGLVDRADVGDKSWGVVGLFVKSTYTGMLGDLKELFGDLEDGLQGVGERFRATAEDYRGPEEAIQRAFDGIDTGSGGR</sequence>
<dbReference type="EMBL" id="CP023445">
    <property type="protein sequence ID" value="ATE56243.1"/>
    <property type="molecule type" value="Genomic_DNA"/>
</dbReference>
<gene>
    <name evidence="1" type="ORF">CNX65_25695</name>
</gene>
<organism evidence="1 2">
    <name type="scientific">Actinosynnema pretiosum</name>
    <dbReference type="NCBI Taxonomy" id="42197"/>
    <lineage>
        <taxon>Bacteria</taxon>
        <taxon>Bacillati</taxon>
        <taxon>Actinomycetota</taxon>
        <taxon>Actinomycetes</taxon>
        <taxon>Pseudonocardiales</taxon>
        <taxon>Pseudonocardiaceae</taxon>
        <taxon>Actinosynnema</taxon>
    </lineage>
</organism>
<keyword evidence="2" id="KW-1185">Reference proteome</keyword>
<evidence type="ECO:0000313" key="1">
    <source>
        <dbReference type="EMBL" id="ATE56243.1"/>
    </source>
</evidence>
<proteinExistence type="predicted"/>
<dbReference type="RefSeq" id="WP_096496058.1">
    <property type="nucleotide sequence ID" value="NZ_CP023445.1"/>
</dbReference>
<dbReference type="AlphaFoldDB" id="A0A290ZBA2"/>
<dbReference type="Proteomes" id="UP000218505">
    <property type="component" value="Chromosome"/>
</dbReference>
<name>A0A290ZBA2_9PSEU</name>
<dbReference type="KEGG" id="apre:CNX65_25695"/>